<evidence type="ECO:0000313" key="3">
    <source>
        <dbReference type="EMBL" id="KAJ8478041.1"/>
    </source>
</evidence>
<feature type="region of interest" description="Disordered" evidence="1">
    <location>
        <begin position="227"/>
        <end position="247"/>
    </location>
</feature>
<feature type="compositionally biased region" description="Pro residues" evidence="1">
    <location>
        <begin position="228"/>
        <end position="240"/>
    </location>
</feature>
<keyword evidence="4" id="KW-1185">Reference proteome</keyword>
<comment type="caution">
    <text evidence="3">The sequence shown here is derived from an EMBL/GenBank/DDBJ whole genome shotgun (WGS) entry which is preliminary data.</text>
</comment>
<evidence type="ECO:0000256" key="2">
    <source>
        <dbReference type="SAM" id="Phobius"/>
    </source>
</evidence>
<dbReference type="GO" id="GO:0016020">
    <property type="term" value="C:membrane"/>
    <property type="evidence" value="ECO:0007669"/>
    <property type="project" value="TreeGrafter"/>
</dbReference>
<accession>A0AAV8PB78</accession>
<dbReference type="EMBL" id="JAQQAF010000006">
    <property type="protein sequence ID" value="KAJ8478041.1"/>
    <property type="molecule type" value="Genomic_DNA"/>
</dbReference>
<dbReference type="InterPro" id="IPR010605">
    <property type="entry name" value="DUF1191"/>
</dbReference>
<reference evidence="3 4" key="1">
    <citation type="submission" date="2022-12" db="EMBL/GenBank/DDBJ databases">
        <title>Chromosome-scale assembly of the Ensete ventricosum genome.</title>
        <authorList>
            <person name="Dussert Y."/>
            <person name="Stocks J."/>
            <person name="Wendawek A."/>
            <person name="Woldeyes F."/>
            <person name="Nichols R.A."/>
            <person name="Borrell J.S."/>
        </authorList>
    </citation>
    <scope>NUCLEOTIDE SEQUENCE [LARGE SCALE GENOMIC DNA]</scope>
    <source>
        <strain evidence="4">cv. Maze</strain>
        <tissue evidence="3">Seeds</tissue>
    </source>
</reference>
<dbReference type="AlphaFoldDB" id="A0AAV8PB78"/>
<evidence type="ECO:0008006" key="5">
    <source>
        <dbReference type="Google" id="ProtNLM"/>
    </source>
</evidence>
<keyword evidence="2" id="KW-0812">Transmembrane</keyword>
<sequence>MPSEKLLGSIDLIRHLFILLALLGLLFACQFKAQPPIAFASTSRSIDALLQDYAYRAFVRPRTGIPYNGTVPSNLTGIKIAAIRLRSGSLRKRGVNSFKEFSIPVGVVVQPYVRRLVLVYQNLGNWSSIYYPLPGYHYLTPVLGLLAYDAANLSATNLPELSIVVLESPISINFTNVAPVPSGTIARCVWFGLDGSPYFRDLVSSNVCSTYRQGHFSIVINSSEIAPSPAPSVTPRPRPSPGGFKSSNKSKLWKIVVGVVGGFVALVFLALLGYCMQRYKQNKKVEQMEQHANAGVSLQTASVGDTRVPVASVTRTQPVLENELVA</sequence>
<gene>
    <name evidence="3" type="ORF">OPV22_021768</name>
</gene>
<feature type="transmembrane region" description="Helical" evidence="2">
    <location>
        <begin position="252"/>
        <end position="274"/>
    </location>
</feature>
<proteinExistence type="predicted"/>
<name>A0AAV8PB78_ENSVE</name>
<organism evidence="3 4">
    <name type="scientific">Ensete ventricosum</name>
    <name type="common">Abyssinian banana</name>
    <name type="synonym">Musa ensete</name>
    <dbReference type="NCBI Taxonomy" id="4639"/>
    <lineage>
        <taxon>Eukaryota</taxon>
        <taxon>Viridiplantae</taxon>
        <taxon>Streptophyta</taxon>
        <taxon>Embryophyta</taxon>
        <taxon>Tracheophyta</taxon>
        <taxon>Spermatophyta</taxon>
        <taxon>Magnoliopsida</taxon>
        <taxon>Liliopsida</taxon>
        <taxon>Zingiberales</taxon>
        <taxon>Musaceae</taxon>
        <taxon>Ensete</taxon>
    </lineage>
</organism>
<evidence type="ECO:0000313" key="4">
    <source>
        <dbReference type="Proteomes" id="UP001222027"/>
    </source>
</evidence>
<evidence type="ECO:0000256" key="1">
    <source>
        <dbReference type="SAM" id="MobiDB-lite"/>
    </source>
</evidence>
<dbReference type="PANTHER" id="PTHR33512">
    <property type="entry name" value="PROTEIN, PUTATIVE (DUF1191)-RELATED"/>
    <property type="match status" value="1"/>
</dbReference>
<keyword evidence="2" id="KW-1133">Transmembrane helix</keyword>
<dbReference type="Pfam" id="PF06697">
    <property type="entry name" value="DUF1191"/>
    <property type="match status" value="1"/>
</dbReference>
<dbReference type="PROSITE" id="PS51257">
    <property type="entry name" value="PROKAR_LIPOPROTEIN"/>
    <property type="match status" value="1"/>
</dbReference>
<dbReference type="Proteomes" id="UP001222027">
    <property type="component" value="Unassembled WGS sequence"/>
</dbReference>
<protein>
    <recommendedName>
        <fullName evidence="5">Transmembrane protein</fullName>
    </recommendedName>
</protein>
<dbReference type="PANTHER" id="PTHR33512:SF14">
    <property type="entry name" value="EXPRESSED PROTEIN"/>
    <property type="match status" value="1"/>
</dbReference>
<keyword evidence="2" id="KW-0472">Membrane</keyword>